<organism evidence="4">
    <name type="scientific">Intestinibacter bartlettii</name>
    <dbReference type="NCBI Taxonomy" id="261299"/>
    <lineage>
        <taxon>Bacteria</taxon>
        <taxon>Bacillati</taxon>
        <taxon>Bacillota</taxon>
        <taxon>Clostridia</taxon>
        <taxon>Peptostreptococcales</taxon>
        <taxon>Peptostreptococcaceae</taxon>
        <taxon>Intestinibacter</taxon>
    </lineage>
</organism>
<dbReference type="PANTHER" id="PTHR22911:SF137">
    <property type="entry name" value="SOLUTE CARRIER FAMILY 35 MEMBER G2-RELATED"/>
    <property type="match status" value="1"/>
</dbReference>
<feature type="transmembrane region" description="Helical" evidence="2">
    <location>
        <begin position="63"/>
        <end position="82"/>
    </location>
</feature>
<dbReference type="SUPFAM" id="SSF103481">
    <property type="entry name" value="Multidrug resistance efflux transporter EmrE"/>
    <property type="match status" value="2"/>
</dbReference>
<keyword evidence="2" id="KW-0472">Membrane</keyword>
<feature type="transmembrane region" description="Helical" evidence="2">
    <location>
        <begin position="233"/>
        <end position="256"/>
    </location>
</feature>
<dbReference type="AlphaFoldDB" id="A0A6N3FAE4"/>
<dbReference type="InterPro" id="IPR000620">
    <property type="entry name" value="EamA_dom"/>
</dbReference>
<feature type="transmembrane region" description="Helical" evidence="2">
    <location>
        <begin position="262"/>
        <end position="280"/>
    </location>
</feature>
<dbReference type="RefSeq" id="WP_156531185.1">
    <property type="nucleotide sequence ID" value="NZ_CACRUE010000040.1"/>
</dbReference>
<sequence>MKKSYLKYLSSLLLFGSNGIVASYILLNSHEIVFLRTFIGSIFLLCLFLLSKQKLQAFVNKKDAIYLIASGISTGISWLFLYQAYTEIGVSLATLACYCGPIIVILLSPLIFNERLNIYKISGFIIVFTGMIFVNGSELSQTGISFGLVCGILSAVTYSLMVIFAKKVKTINGLEYSFIQLISSFLIVAIFLGLKQGFYIPKLTENIFPVLFLGVINTGIGCYLYFSSIKELPAGTVAICGYLEPLSALFFSAIFLNERLSFIQIIGAIFIIGGAIISELSKYLKEKKFESEIEDSTQLSSNE</sequence>
<protein>
    <submittedName>
        <fullName evidence="4">Threonine and homoserine efflux system</fullName>
    </submittedName>
</protein>
<comment type="similarity">
    <text evidence="1">Belongs to the EamA transporter family.</text>
</comment>
<feature type="transmembrane region" description="Helical" evidence="2">
    <location>
        <begin position="176"/>
        <end position="194"/>
    </location>
</feature>
<proteinExistence type="inferred from homology"/>
<keyword evidence="2" id="KW-1133">Transmembrane helix</keyword>
<name>A0A6N3FAE4_9FIRM</name>
<keyword evidence="2" id="KW-0812">Transmembrane</keyword>
<feature type="transmembrane region" description="Helical" evidence="2">
    <location>
        <begin position="206"/>
        <end position="226"/>
    </location>
</feature>
<reference evidence="4" key="1">
    <citation type="submission" date="2019-11" db="EMBL/GenBank/DDBJ databases">
        <authorList>
            <person name="Feng L."/>
        </authorList>
    </citation>
    <scope>NUCLEOTIDE SEQUENCE</scope>
    <source>
        <strain evidence="4">IbartlettiiLFYP30</strain>
    </source>
</reference>
<accession>A0A6N3FAE4</accession>
<evidence type="ECO:0000256" key="1">
    <source>
        <dbReference type="ARBA" id="ARBA00007362"/>
    </source>
</evidence>
<dbReference type="Gene3D" id="1.10.3730.20">
    <property type="match status" value="2"/>
</dbReference>
<feature type="domain" description="EamA" evidence="3">
    <location>
        <begin position="146"/>
        <end position="277"/>
    </location>
</feature>
<feature type="transmembrane region" description="Helical" evidence="2">
    <location>
        <begin position="88"/>
        <end position="111"/>
    </location>
</feature>
<evidence type="ECO:0000313" key="4">
    <source>
        <dbReference type="EMBL" id="VYU49048.1"/>
    </source>
</evidence>
<evidence type="ECO:0000259" key="3">
    <source>
        <dbReference type="Pfam" id="PF00892"/>
    </source>
</evidence>
<evidence type="ECO:0000256" key="2">
    <source>
        <dbReference type="SAM" id="Phobius"/>
    </source>
</evidence>
<dbReference type="InterPro" id="IPR037185">
    <property type="entry name" value="EmrE-like"/>
</dbReference>
<feature type="transmembrane region" description="Helical" evidence="2">
    <location>
        <begin position="33"/>
        <end position="51"/>
    </location>
</feature>
<dbReference type="PANTHER" id="PTHR22911">
    <property type="entry name" value="ACYL-MALONYL CONDENSING ENZYME-RELATED"/>
    <property type="match status" value="1"/>
</dbReference>
<feature type="transmembrane region" description="Helical" evidence="2">
    <location>
        <begin position="7"/>
        <end position="27"/>
    </location>
</feature>
<dbReference type="EMBL" id="CACRUE010000040">
    <property type="protein sequence ID" value="VYU49048.1"/>
    <property type="molecule type" value="Genomic_DNA"/>
</dbReference>
<feature type="transmembrane region" description="Helical" evidence="2">
    <location>
        <begin position="143"/>
        <end position="164"/>
    </location>
</feature>
<gene>
    <name evidence="4" type="ORF">IBLFYP30_02883</name>
</gene>
<dbReference type="Pfam" id="PF00892">
    <property type="entry name" value="EamA"/>
    <property type="match status" value="2"/>
</dbReference>
<dbReference type="GO" id="GO:0016020">
    <property type="term" value="C:membrane"/>
    <property type="evidence" value="ECO:0007669"/>
    <property type="project" value="InterPro"/>
</dbReference>
<feature type="domain" description="EamA" evidence="3">
    <location>
        <begin position="6"/>
        <end position="135"/>
    </location>
</feature>
<feature type="transmembrane region" description="Helical" evidence="2">
    <location>
        <begin position="118"/>
        <end position="137"/>
    </location>
</feature>